<reference evidence="9" key="1">
    <citation type="submission" date="2023-06" db="EMBL/GenBank/DDBJ databases">
        <title>Gordonia sp. nov. and Pseudochrobactrum sp. nov., two species isolated from the burying beetle Nicrophorus vespilloides.</title>
        <authorList>
            <person name="Poehlein A."/>
            <person name="Guzman J."/>
            <person name="Daniel R."/>
            <person name="Vilcinskas A."/>
        </authorList>
    </citation>
    <scope>NUCLEOTIDE SEQUENCE</scope>
    <source>
        <strain evidence="9">MP11Mi</strain>
    </source>
</reference>
<evidence type="ECO:0000256" key="6">
    <source>
        <dbReference type="ARBA" id="ARBA00024993"/>
    </source>
</evidence>
<dbReference type="InterPro" id="IPR036874">
    <property type="entry name" value="Carbonic_anhydrase_sf"/>
</dbReference>
<evidence type="ECO:0000256" key="8">
    <source>
        <dbReference type="PIRSR" id="PIRSR601765-1"/>
    </source>
</evidence>
<gene>
    <name evidence="9" type="primary">mtcA2</name>
    <name evidence="9" type="ORF">MP11Mi_08390</name>
</gene>
<evidence type="ECO:0000256" key="3">
    <source>
        <dbReference type="ARBA" id="ARBA00022723"/>
    </source>
</evidence>
<comment type="catalytic activity">
    <reaction evidence="7">
        <text>hydrogencarbonate + H(+) = CO2 + H2O</text>
        <dbReference type="Rhea" id="RHEA:10748"/>
        <dbReference type="ChEBI" id="CHEBI:15377"/>
        <dbReference type="ChEBI" id="CHEBI:15378"/>
        <dbReference type="ChEBI" id="CHEBI:16526"/>
        <dbReference type="ChEBI" id="CHEBI:17544"/>
        <dbReference type="EC" id="4.2.1.1"/>
    </reaction>
</comment>
<dbReference type="GO" id="GO:0004089">
    <property type="term" value="F:carbonate dehydratase activity"/>
    <property type="evidence" value="ECO:0007669"/>
    <property type="project" value="UniProtKB-EC"/>
</dbReference>
<proteinExistence type="inferred from homology"/>
<comment type="cofactor">
    <cofactor evidence="8">
        <name>Zn(2+)</name>
        <dbReference type="ChEBI" id="CHEBI:29105"/>
    </cofactor>
    <text evidence="8">Binds 1 zinc ion per subunit.</text>
</comment>
<accession>A0AA97CTJ6</accession>
<sequence length="247" mass="26655">MISLIRICHPLMPDSRHGSSLRLALNQVRTVFGGTLSVMENLTPAQAWTVLKEGNQRFVESRPIHPSQGIADRAALVEGQSPHVVLFGCGDSRLAAEIIFDQGLGDMFVVRTAGHVLDSAVMGTIEYGADLLNVPLIIVLGHDQCGAVGATLDALDNLNLPGGYVRDIVEKVTPSVLAGRSEGLTEYFEFVTRHVQETVHVLMQRSRIIASRVNAGELAIVGLSYRLDDGRVHVVEVVGDVGEQTQS</sequence>
<dbReference type="AlphaFoldDB" id="A0AA97CTJ6"/>
<feature type="binding site" evidence="8">
    <location>
        <position position="145"/>
    </location>
    <ligand>
        <name>Zn(2+)</name>
        <dbReference type="ChEBI" id="CHEBI:29105"/>
    </ligand>
</feature>
<dbReference type="InterPro" id="IPR001765">
    <property type="entry name" value="Carbonic_anhydrase"/>
</dbReference>
<dbReference type="EMBL" id="CP128986">
    <property type="protein sequence ID" value="WOC11762.1"/>
    <property type="molecule type" value="Genomic_DNA"/>
</dbReference>
<dbReference type="SMART" id="SM00947">
    <property type="entry name" value="Pro_CA"/>
    <property type="match status" value="1"/>
</dbReference>
<evidence type="ECO:0000256" key="5">
    <source>
        <dbReference type="ARBA" id="ARBA00023239"/>
    </source>
</evidence>
<comment type="similarity">
    <text evidence="1">Belongs to the beta-class carbonic anhydrase family.</text>
</comment>
<dbReference type="Gene3D" id="3.40.1050.10">
    <property type="entry name" value="Carbonic anhydrase"/>
    <property type="match status" value="1"/>
</dbReference>
<dbReference type="SUPFAM" id="SSF53056">
    <property type="entry name" value="beta-carbonic anhydrase, cab"/>
    <property type="match status" value="1"/>
</dbReference>
<protein>
    <recommendedName>
        <fullName evidence="2">carbonic anhydrase</fullName>
        <ecNumber evidence="2">4.2.1.1</ecNumber>
    </recommendedName>
</protein>
<organism evidence="9">
    <name type="scientific">Gordonia sp. MP11Mi</name>
    <dbReference type="NCBI Taxonomy" id="3022769"/>
    <lineage>
        <taxon>Bacteria</taxon>
        <taxon>Bacillati</taxon>
        <taxon>Actinomycetota</taxon>
        <taxon>Actinomycetes</taxon>
        <taxon>Mycobacteriales</taxon>
        <taxon>Gordoniaceae</taxon>
        <taxon>Gordonia</taxon>
    </lineage>
</organism>
<dbReference type="PANTHER" id="PTHR11002">
    <property type="entry name" value="CARBONIC ANHYDRASE"/>
    <property type="match status" value="1"/>
</dbReference>
<dbReference type="PANTHER" id="PTHR11002:SF79">
    <property type="entry name" value="CARBONIC ANHYDRASE 2"/>
    <property type="match status" value="1"/>
</dbReference>
<keyword evidence="3 8" id="KW-0479">Metal-binding</keyword>
<name>A0AA97CTJ6_9ACTN</name>
<dbReference type="CDD" id="cd03378">
    <property type="entry name" value="beta_CA_cladeC"/>
    <property type="match status" value="1"/>
</dbReference>
<feature type="binding site" evidence="8">
    <location>
        <position position="142"/>
    </location>
    <ligand>
        <name>Zn(2+)</name>
        <dbReference type="ChEBI" id="CHEBI:29105"/>
    </ligand>
</feature>
<dbReference type="FunFam" id="3.40.1050.10:FF:000006">
    <property type="entry name" value="Carbonic anhydrase"/>
    <property type="match status" value="1"/>
</dbReference>
<evidence type="ECO:0000313" key="9">
    <source>
        <dbReference type="EMBL" id="WOC11762.1"/>
    </source>
</evidence>
<dbReference type="Pfam" id="PF00484">
    <property type="entry name" value="Pro_CA"/>
    <property type="match status" value="1"/>
</dbReference>
<evidence type="ECO:0000256" key="7">
    <source>
        <dbReference type="ARBA" id="ARBA00048348"/>
    </source>
</evidence>
<keyword evidence="5 9" id="KW-0456">Lyase</keyword>
<keyword evidence="4 8" id="KW-0862">Zinc</keyword>
<evidence type="ECO:0000256" key="4">
    <source>
        <dbReference type="ARBA" id="ARBA00022833"/>
    </source>
</evidence>
<feature type="binding site" evidence="8">
    <location>
        <position position="89"/>
    </location>
    <ligand>
        <name>Zn(2+)</name>
        <dbReference type="ChEBI" id="CHEBI:29105"/>
    </ligand>
</feature>
<dbReference type="GO" id="GO:0008270">
    <property type="term" value="F:zinc ion binding"/>
    <property type="evidence" value="ECO:0007669"/>
    <property type="project" value="InterPro"/>
</dbReference>
<evidence type="ECO:0000256" key="1">
    <source>
        <dbReference type="ARBA" id="ARBA00006217"/>
    </source>
</evidence>
<dbReference type="EC" id="4.2.1.1" evidence="2"/>
<comment type="function">
    <text evidence="6">Catalyzes the reversible hydration of carbon dioxide to form bicarbonate.</text>
</comment>
<evidence type="ECO:0000256" key="2">
    <source>
        <dbReference type="ARBA" id="ARBA00012925"/>
    </source>
</evidence>
<feature type="binding site" evidence="8">
    <location>
        <position position="91"/>
    </location>
    <ligand>
        <name>Zn(2+)</name>
        <dbReference type="ChEBI" id="CHEBI:29105"/>
    </ligand>
</feature>